<feature type="DNA-binding region" description="Fork-head" evidence="7">
    <location>
        <begin position="154"/>
        <end position="262"/>
    </location>
</feature>
<reference evidence="10" key="3">
    <citation type="submission" date="2025-09" db="UniProtKB">
        <authorList>
            <consortium name="Ensembl"/>
        </authorList>
    </citation>
    <scope>IDENTIFICATION</scope>
</reference>
<dbReference type="OMA" id="YWTVNIT"/>
<sequence>RMSDPVDSKPNAFLHPTSNPPLPNTSFGSFSAQQLAALGPYLQASANPTLQAIQTAQQMQNISPAGLSSAYLQKWLLAAQQTTINQQPAKKRKKQDCYQRSRMSFNPFVHNQKEVYLPSSNTLTPPTPTNGHANQPPTPGNTPGSGKRYKRYAKPPYSYVSLITLSILSSPEKKLRLSQILKRISEMFPFFNGSYQGWRDSVRHNLSQNECFVKVLKNPYRPTAKGNYWTVNITAIPHELLLRQNTLVSRYAQDSGFRYRKDLSEVFDLISGRVKTSIPRHLFNSGKLISDPAVVMEALLLEEKSDDESPTTNNYDVTTYSLEDMFNQDDFLEEDMLRQHQNNNSNRWSNKARQRANQAKLAVPCLPNPTSQQQYMNNMEPHKLAAQMIGSNPIFAQKELLSKALSNHKLNCFPFLQSYYAHAQSDKLQEVVPERPRSPALNFADNWGHGEEKRNKRKGAQPTRKFSSSDVKTEDSLSPLAPSAVDSGISGSPRSSTRSFCSSEPDVTTSSIDHASPVRSRSDVSSETITSSPRDVADDVVSPKAFAPGFGIYSGLVMEGKLA</sequence>
<keyword evidence="5" id="KW-0804">Transcription</keyword>
<evidence type="ECO:0000313" key="10">
    <source>
        <dbReference type="Ensembl" id="ENSCSAVP00000017280.1"/>
    </source>
</evidence>
<dbReference type="GO" id="GO:0006357">
    <property type="term" value="P:regulation of transcription by RNA polymerase II"/>
    <property type="evidence" value="ECO:0007669"/>
    <property type="project" value="UniProtKB-ARBA"/>
</dbReference>
<dbReference type="STRING" id="51511.ENSCSAVP00000017280"/>
<keyword evidence="4" id="KW-0010">Activator</keyword>
<dbReference type="InterPro" id="IPR036388">
    <property type="entry name" value="WH-like_DNA-bd_sf"/>
</dbReference>
<dbReference type="Pfam" id="PF00250">
    <property type="entry name" value="Forkhead"/>
    <property type="match status" value="1"/>
</dbReference>
<dbReference type="GO" id="GO:0046332">
    <property type="term" value="F:SMAD binding"/>
    <property type="evidence" value="ECO:0007669"/>
    <property type="project" value="UniProtKB-ARBA"/>
</dbReference>
<dbReference type="GO" id="GO:0005667">
    <property type="term" value="C:transcription regulator complex"/>
    <property type="evidence" value="ECO:0007669"/>
    <property type="project" value="UniProtKB-ARBA"/>
</dbReference>
<evidence type="ECO:0000313" key="11">
    <source>
        <dbReference type="Proteomes" id="UP000007875"/>
    </source>
</evidence>
<dbReference type="GO" id="GO:0005634">
    <property type="term" value="C:nucleus"/>
    <property type="evidence" value="ECO:0007669"/>
    <property type="project" value="UniProtKB-SubCell"/>
</dbReference>
<evidence type="ECO:0000256" key="8">
    <source>
        <dbReference type="SAM" id="MobiDB-lite"/>
    </source>
</evidence>
<dbReference type="SUPFAM" id="SSF46785">
    <property type="entry name" value="Winged helix' DNA-binding domain"/>
    <property type="match status" value="1"/>
</dbReference>
<name>H2ZI64_CIOSA</name>
<feature type="region of interest" description="Disordered" evidence="8">
    <location>
        <begin position="118"/>
        <end position="150"/>
    </location>
</feature>
<keyword evidence="2" id="KW-0805">Transcription regulation</keyword>
<feature type="region of interest" description="Disordered" evidence="8">
    <location>
        <begin position="1"/>
        <end position="27"/>
    </location>
</feature>
<dbReference type="PANTHER" id="PTHR47316">
    <property type="entry name" value="FORKHEAD BOX PROTEIN H1"/>
    <property type="match status" value="1"/>
</dbReference>
<dbReference type="GeneTree" id="ENSGT00940000159537"/>
<dbReference type="InterPro" id="IPR030456">
    <property type="entry name" value="TF_fork_head_CS_2"/>
</dbReference>
<dbReference type="SMART" id="SM00339">
    <property type="entry name" value="FH"/>
    <property type="match status" value="1"/>
</dbReference>
<comment type="subcellular location">
    <subcellularLocation>
        <location evidence="1 7">Nucleus</location>
    </subcellularLocation>
</comment>
<dbReference type="FunFam" id="1.10.10.10:FF:000278">
    <property type="entry name" value="Forkhead box protein H1"/>
    <property type="match status" value="1"/>
</dbReference>
<accession>H2ZI64</accession>
<dbReference type="PROSITE" id="PS50039">
    <property type="entry name" value="FORK_HEAD_3"/>
    <property type="match status" value="1"/>
</dbReference>
<feature type="domain" description="Fork-head" evidence="9">
    <location>
        <begin position="154"/>
        <end position="262"/>
    </location>
</feature>
<feature type="compositionally biased region" description="Polar residues" evidence="8">
    <location>
        <begin position="523"/>
        <end position="533"/>
    </location>
</feature>
<feature type="region of interest" description="Disordered" evidence="8">
    <location>
        <begin position="430"/>
        <end position="541"/>
    </location>
</feature>
<organism evidence="10 11">
    <name type="scientific">Ciona savignyi</name>
    <name type="common">Pacific transparent sea squirt</name>
    <dbReference type="NCBI Taxonomy" id="51511"/>
    <lineage>
        <taxon>Eukaryota</taxon>
        <taxon>Metazoa</taxon>
        <taxon>Chordata</taxon>
        <taxon>Tunicata</taxon>
        <taxon>Ascidiacea</taxon>
        <taxon>Phlebobranchia</taxon>
        <taxon>Cionidae</taxon>
        <taxon>Ciona</taxon>
    </lineage>
</organism>
<dbReference type="GO" id="GO:0043565">
    <property type="term" value="F:sequence-specific DNA binding"/>
    <property type="evidence" value="ECO:0007669"/>
    <property type="project" value="InterPro"/>
</dbReference>
<dbReference type="AlphaFoldDB" id="H2ZI64"/>
<dbReference type="GO" id="GO:0003700">
    <property type="term" value="F:DNA-binding transcription factor activity"/>
    <property type="evidence" value="ECO:0007669"/>
    <property type="project" value="InterPro"/>
</dbReference>
<dbReference type="Proteomes" id="UP000007875">
    <property type="component" value="Unassembled WGS sequence"/>
</dbReference>
<dbReference type="Gene3D" id="1.10.10.10">
    <property type="entry name" value="Winged helix-like DNA-binding domain superfamily/Winged helix DNA-binding domain"/>
    <property type="match status" value="1"/>
</dbReference>
<dbReference type="InterPro" id="IPR001766">
    <property type="entry name" value="Fork_head_dom"/>
</dbReference>
<dbReference type="InterPro" id="IPR047511">
    <property type="entry name" value="FH_FOXH1"/>
</dbReference>
<evidence type="ECO:0000259" key="9">
    <source>
        <dbReference type="PROSITE" id="PS50039"/>
    </source>
</evidence>
<dbReference type="InterPro" id="IPR052327">
    <property type="entry name" value="Activin_resp_transcr_regulator"/>
</dbReference>
<dbReference type="CDD" id="cd20022">
    <property type="entry name" value="FH_FOXH"/>
    <property type="match status" value="1"/>
</dbReference>
<feature type="compositionally biased region" description="Low complexity" evidence="8">
    <location>
        <begin position="487"/>
        <end position="503"/>
    </location>
</feature>
<evidence type="ECO:0000256" key="5">
    <source>
        <dbReference type="ARBA" id="ARBA00023163"/>
    </source>
</evidence>
<dbReference type="HOGENOM" id="CLU_484486_0_0_1"/>
<evidence type="ECO:0000256" key="1">
    <source>
        <dbReference type="ARBA" id="ARBA00004123"/>
    </source>
</evidence>
<reference evidence="11" key="1">
    <citation type="submission" date="2003-08" db="EMBL/GenBank/DDBJ databases">
        <authorList>
            <person name="Birren B."/>
            <person name="Nusbaum C."/>
            <person name="Abebe A."/>
            <person name="Abouelleil A."/>
            <person name="Adekoya E."/>
            <person name="Ait-zahra M."/>
            <person name="Allen N."/>
            <person name="Allen T."/>
            <person name="An P."/>
            <person name="Anderson M."/>
            <person name="Anderson S."/>
            <person name="Arachchi H."/>
            <person name="Armbruster J."/>
            <person name="Bachantsang P."/>
            <person name="Baldwin J."/>
            <person name="Barry A."/>
            <person name="Bayul T."/>
            <person name="Blitshsteyn B."/>
            <person name="Bloom T."/>
            <person name="Blye J."/>
            <person name="Boguslavskiy L."/>
            <person name="Borowsky M."/>
            <person name="Boukhgalter B."/>
            <person name="Brunache A."/>
            <person name="Butler J."/>
            <person name="Calixte N."/>
            <person name="Calvo S."/>
            <person name="Camarata J."/>
            <person name="Campo K."/>
            <person name="Chang J."/>
            <person name="Cheshatsang Y."/>
            <person name="Citroen M."/>
            <person name="Collymore A."/>
            <person name="Considine T."/>
            <person name="Cook A."/>
            <person name="Cooke P."/>
            <person name="Corum B."/>
            <person name="Cuomo C."/>
            <person name="David R."/>
            <person name="Dawoe T."/>
            <person name="Degray S."/>
            <person name="Dodge S."/>
            <person name="Dooley K."/>
            <person name="Dorje P."/>
            <person name="Dorjee K."/>
            <person name="Dorris L."/>
            <person name="Duffey N."/>
            <person name="Dupes A."/>
            <person name="Elkins T."/>
            <person name="Engels R."/>
            <person name="Erickson J."/>
            <person name="Farina A."/>
            <person name="Faro S."/>
            <person name="Ferreira P."/>
            <person name="Fischer H."/>
            <person name="Fitzgerald M."/>
            <person name="Foley K."/>
            <person name="Gage D."/>
            <person name="Galagan J."/>
            <person name="Gearin G."/>
            <person name="Gnerre S."/>
            <person name="Gnirke A."/>
            <person name="Goyette A."/>
            <person name="Graham J."/>
            <person name="Grandbois E."/>
            <person name="Gyaltsen K."/>
            <person name="Hafez N."/>
            <person name="Hagopian D."/>
            <person name="Hagos B."/>
            <person name="Hall J."/>
            <person name="Hatcher B."/>
            <person name="Heller A."/>
            <person name="Higgins H."/>
            <person name="Honan T."/>
            <person name="Horn A."/>
            <person name="Houde N."/>
            <person name="Hughes L."/>
            <person name="Hulme W."/>
            <person name="Husby E."/>
            <person name="Iliev I."/>
            <person name="Jaffe D."/>
            <person name="Jones C."/>
            <person name="Kamal M."/>
            <person name="Kamat A."/>
            <person name="Kamvysselis M."/>
            <person name="Karlsson E."/>
            <person name="Kells C."/>
            <person name="Kieu A."/>
            <person name="Kisner P."/>
            <person name="Kodira C."/>
            <person name="Kulbokas E."/>
            <person name="Labutti K."/>
            <person name="Lama D."/>
            <person name="Landers T."/>
            <person name="Leger J."/>
            <person name="Levine S."/>
            <person name="Lewis D."/>
            <person name="Lewis T."/>
            <person name="Lindblad-toh K."/>
            <person name="Liu X."/>
            <person name="Lokyitsang T."/>
            <person name="Lokyitsang Y."/>
            <person name="Lucien O."/>
            <person name="Lui A."/>
            <person name="Ma L.J."/>
            <person name="Mabbitt R."/>
            <person name="Macdonald J."/>
            <person name="Maclean C."/>
            <person name="Major J."/>
            <person name="Manning J."/>
            <person name="Marabella R."/>
            <person name="Maru K."/>
            <person name="Matthews C."/>
            <person name="Mauceli E."/>
            <person name="Mccarthy M."/>
            <person name="Mcdonough S."/>
            <person name="Mcghee T."/>
            <person name="Meldrim J."/>
            <person name="Meneus L."/>
            <person name="Mesirov J."/>
            <person name="Mihalev A."/>
            <person name="Mihova T."/>
            <person name="Mikkelsen T."/>
            <person name="Mlenga V."/>
            <person name="Moru K."/>
            <person name="Mozes J."/>
            <person name="Mulrain L."/>
            <person name="Munson G."/>
            <person name="Naylor J."/>
            <person name="Newes C."/>
            <person name="Nguyen C."/>
            <person name="Nguyen N."/>
            <person name="Nguyen T."/>
            <person name="Nicol R."/>
            <person name="Nielsen C."/>
            <person name="Nizzari M."/>
            <person name="Norbu C."/>
            <person name="Norbu N."/>
            <person name="O'donnell P."/>
            <person name="Okoawo O."/>
            <person name="O'leary S."/>
            <person name="Omotosho B."/>
            <person name="O'neill K."/>
            <person name="Osman S."/>
            <person name="Parker S."/>
            <person name="Perrin D."/>
            <person name="Phunkhang P."/>
            <person name="Piqani B."/>
            <person name="Purcell S."/>
            <person name="Rachupka T."/>
            <person name="Ramasamy U."/>
            <person name="Rameau R."/>
            <person name="Ray V."/>
            <person name="Raymond C."/>
            <person name="Retta R."/>
            <person name="Richardson S."/>
            <person name="Rise C."/>
            <person name="Rodriguez J."/>
            <person name="Rogers J."/>
            <person name="Rogov P."/>
            <person name="Rutman M."/>
            <person name="Schupbach R."/>
            <person name="Seaman C."/>
            <person name="Settipalli S."/>
            <person name="Sharpe T."/>
            <person name="Sheridan J."/>
            <person name="Sherpa N."/>
            <person name="Shi J."/>
            <person name="Smirnov S."/>
            <person name="Smith C."/>
            <person name="Sougnez C."/>
            <person name="Spencer B."/>
            <person name="Stalker J."/>
            <person name="Stange-thomann N."/>
            <person name="Stavropoulos S."/>
            <person name="Stetson K."/>
            <person name="Stone C."/>
            <person name="Stone S."/>
            <person name="Stubbs M."/>
            <person name="Talamas J."/>
            <person name="Tchuinga P."/>
            <person name="Tenzing P."/>
            <person name="Tesfaye S."/>
            <person name="Theodore J."/>
            <person name="Thoulutsang Y."/>
            <person name="Topham K."/>
            <person name="Towey S."/>
            <person name="Tsamla T."/>
            <person name="Tsomo N."/>
            <person name="Vallee D."/>
            <person name="Vassiliev H."/>
            <person name="Venkataraman V."/>
            <person name="Vinson J."/>
            <person name="Vo A."/>
            <person name="Wade C."/>
            <person name="Wang S."/>
            <person name="Wangchuk T."/>
            <person name="Wangdi T."/>
            <person name="Whittaker C."/>
            <person name="Wilkinson J."/>
            <person name="Wu Y."/>
            <person name="Wyman D."/>
            <person name="Yadav S."/>
            <person name="Yang S."/>
            <person name="Yang X."/>
            <person name="Yeager S."/>
            <person name="Yee E."/>
            <person name="Young G."/>
            <person name="Zainoun J."/>
            <person name="Zembeck L."/>
            <person name="Zimmer A."/>
            <person name="Zody M."/>
            <person name="Lander E."/>
        </authorList>
    </citation>
    <scope>NUCLEOTIDE SEQUENCE [LARGE SCALE GENOMIC DNA]</scope>
</reference>
<dbReference type="InParanoid" id="H2ZI64"/>
<evidence type="ECO:0000256" key="4">
    <source>
        <dbReference type="ARBA" id="ARBA00023159"/>
    </source>
</evidence>
<proteinExistence type="predicted"/>
<dbReference type="InterPro" id="IPR036390">
    <property type="entry name" value="WH_DNA-bd_sf"/>
</dbReference>
<evidence type="ECO:0000256" key="7">
    <source>
        <dbReference type="PROSITE-ProRule" id="PRU00089"/>
    </source>
</evidence>
<keyword evidence="11" id="KW-1185">Reference proteome</keyword>
<dbReference type="PRINTS" id="PR00053">
    <property type="entry name" value="FORKHEAD"/>
</dbReference>
<dbReference type="Ensembl" id="ENSCSAVT00000017469.1">
    <property type="protein sequence ID" value="ENSCSAVP00000017280.1"/>
    <property type="gene ID" value="ENSCSAVG00000010176.1"/>
</dbReference>
<dbReference type="PROSITE" id="PS00658">
    <property type="entry name" value="FORK_HEAD_2"/>
    <property type="match status" value="1"/>
</dbReference>
<reference evidence="10" key="2">
    <citation type="submission" date="2025-08" db="UniProtKB">
        <authorList>
            <consortium name="Ensembl"/>
        </authorList>
    </citation>
    <scope>IDENTIFICATION</scope>
</reference>
<keyword evidence="6 7" id="KW-0539">Nucleus</keyword>
<evidence type="ECO:0000256" key="6">
    <source>
        <dbReference type="ARBA" id="ARBA00023242"/>
    </source>
</evidence>
<dbReference type="eggNOG" id="KOG2294">
    <property type="taxonomic scope" value="Eukaryota"/>
</dbReference>
<keyword evidence="3 7" id="KW-0238">DNA-binding</keyword>
<evidence type="ECO:0000256" key="3">
    <source>
        <dbReference type="ARBA" id="ARBA00023125"/>
    </source>
</evidence>
<protein>
    <recommendedName>
        <fullName evidence="9">Fork-head domain-containing protein</fullName>
    </recommendedName>
</protein>
<dbReference type="PANTHER" id="PTHR47316:SF1">
    <property type="entry name" value="FORKHEAD BOX PROTEIN H1"/>
    <property type="match status" value="1"/>
</dbReference>
<evidence type="ECO:0000256" key="2">
    <source>
        <dbReference type="ARBA" id="ARBA00023015"/>
    </source>
</evidence>